<evidence type="ECO:0000313" key="3">
    <source>
        <dbReference type="EMBL" id="GAK98068.1"/>
    </source>
</evidence>
<feature type="compositionally biased region" description="Basic and acidic residues" evidence="1">
    <location>
        <begin position="109"/>
        <end position="126"/>
    </location>
</feature>
<evidence type="ECO:0000256" key="2">
    <source>
        <dbReference type="SAM" id="Phobius"/>
    </source>
</evidence>
<dbReference type="STRING" id="319236.BST91_00820"/>
<dbReference type="Proteomes" id="UP000029221">
    <property type="component" value="Unassembled WGS sequence"/>
</dbReference>
<feature type="transmembrane region" description="Helical" evidence="2">
    <location>
        <begin position="12"/>
        <end position="33"/>
    </location>
</feature>
<feature type="compositionally biased region" description="Polar residues" evidence="1">
    <location>
        <begin position="96"/>
        <end position="108"/>
    </location>
</feature>
<feature type="compositionally biased region" description="Low complexity" evidence="1">
    <location>
        <begin position="57"/>
        <end position="83"/>
    </location>
</feature>
<accession>A0A090Q8I9</accession>
<keyword evidence="2" id="KW-1133">Transmembrane helix</keyword>
<dbReference type="RefSeq" id="WP_042280025.1">
    <property type="nucleotide sequence ID" value="NZ_BBML01000008.1"/>
</dbReference>
<feature type="region of interest" description="Disordered" evidence="1">
    <location>
        <begin position="55"/>
        <end position="174"/>
    </location>
</feature>
<keyword evidence="4" id="KW-1185">Reference proteome</keyword>
<sequence length="271" mass="28536">MGFLDTREKRKSFIITSILMSVLLLVFTFVTVLKELDPPPESGIAVNFGNTAVGSGPVEPAKPTKVTPVTQTSQPQPAQSSEENIATQEIEDAPVINSSPDVETSTKPVKTDPKPQTEPVKEDPKPSSDVLNAIGSVTGADEIDGENNNGEGPGDGPGNKGQLNGDPYANAFDGDPGAGGKGFLLNGRSRLGYSPVLPICDEEGKVVVQITVNRQGEVVKAVPGKRGTSNKIQCLLDAAKKTAESYKFSPAPDARNELQIGLVEVIFKLGE</sequence>
<dbReference type="eggNOG" id="COG0810">
    <property type="taxonomic scope" value="Bacteria"/>
</dbReference>
<comment type="caution">
    <text evidence="3">The sequence shown here is derived from an EMBL/GenBank/DDBJ whole genome shotgun (WGS) entry which is preliminary data.</text>
</comment>
<organism evidence="3 4">
    <name type="scientific">Nonlabens tegetincola</name>
    <dbReference type="NCBI Taxonomy" id="323273"/>
    <lineage>
        <taxon>Bacteria</taxon>
        <taxon>Pseudomonadati</taxon>
        <taxon>Bacteroidota</taxon>
        <taxon>Flavobacteriia</taxon>
        <taxon>Flavobacteriales</taxon>
        <taxon>Flavobacteriaceae</taxon>
        <taxon>Nonlabens</taxon>
    </lineage>
</organism>
<dbReference type="EMBL" id="BBML01000008">
    <property type="protein sequence ID" value="GAK98068.1"/>
    <property type="molecule type" value="Genomic_DNA"/>
</dbReference>
<protein>
    <submittedName>
        <fullName evidence="3">Ferric siderophore transport system</fullName>
    </submittedName>
</protein>
<dbReference type="AlphaFoldDB" id="A0A090Q8I9"/>
<name>A0A090Q8I9_9FLAO</name>
<gene>
    <name evidence="3" type="ORF">JCM19294_1690</name>
</gene>
<keyword evidence="2" id="KW-0812">Transmembrane</keyword>
<reference evidence="3" key="1">
    <citation type="journal article" date="2014" name="Genome Announc.">
        <title>Draft Genome Sequences of Marine Flavobacterium Nonlabens Strains NR17, NR24, NR27, NR32, NR33, and Ara13.</title>
        <authorList>
            <person name="Nakanishi M."/>
            <person name="Meirelles P."/>
            <person name="Suzuki R."/>
            <person name="Takatani N."/>
            <person name="Mino S."/>
            <person name="Suda W."/>
            <person name="Oshima K."/>
            <person name="Hattori M."/>
            <person name="Ohkuma M."/>
            <person name="Hosokawa M."/>
            <person name="Miyashita K."/>
            <person name="Thompson F.L."/>
            <person name="Niwa A."/>
            <person name="Sawabe T."/>
            <person name="Sawabe T."/>
        </authorList>
    </citation>
    <scope>NUCLEOTIDE SEQUENCE [LARGE SCALE GENOMIC DNA]</scope>
    <source>
        <strain evidence="3">JCM 19294</strain>
    </source>
</reference>
<evidence type="ECO:0000256" key="1">
    <source>
        <dbReference type="SAM" id="MobiDB-lite"/>
    </source>
</evidence>
<proteinExistence type="predicted"/>
<keyword evidence="2" id="KW-0472">Membrane</keyword>
<evidence type="ECO:0000313" key="4">
    <source>
        <dbReference type="Proteomes" id="UP000029221"/>
    </source>
</evidence>